<dbReference type="InterPro" id="IPR036526">
    <property type="entry name" value="C-N_Hydrolase_sf"/>
</dbReference>
<evidence type="ECO:0000256" key="1">
    <source>
        <dbReference type="ARBA" id="ARBA00022801"/>
    </source>
</evidence>
<dbReference type="EMBL" id="DRIG01000026">
    <property type="protein sequence ID" value="HEC77939.1"/>
    <property type="molecule type" value="Genomic_DNA"/>
</dbReference>
<dbReference type="PANTHER" id="PTHR43674:SF2">
    <property type="entry name" value="BETA-UREIDOPROPIONASE"/>
    <property type="match status" value="1"/>
</dbReference>
<accession>A0A9C9EL43</accession>
<dbReference type="GO" id="GO:0016811">
    <property type="term" value="F:hydrolase activity, acting on carbon-nitrogen (but not peptide) bonds, in linear amides"/>
    <property type="evidence" value="ECO:0007669"/>
    <property type="project" value="UniProtKB-ARBA"/>
</dbReference>
<organism evidence="3 4">
    <name type="scientific">candidate division WOR-3 bacterium</name>
    <dbReference type="NCBI Taxonomy" id="2052148"/>
    <lineage>
        <taxon>Bacteria</taxon>
        <taxon>Bacteria division WOR-3</taxon>
    </lineage>
</organism>
<dbReference type="SUPFAM" id="SSF56317">
    <property type="entry name" value="Carbon-nitrogen hydrolase"/>
    <property type="match status" value="1"/>
</dbReference>
<comment type="caution">
    <text evidence="3">The sequence shown here is derived from an EMBL/GenBank/DDBJ whole genome shotgun (WGS) entry which is preliminary data.</text>
</comment>
<dbReference type="PROSITE" id="PS50263">
    <property type="entry name" value="CN_HYDROLASE"/>
    <property type="match status" value="1"/>
</dbReference>
<feature type="domain" description="CN hydrolase" evidence="2">
    <location>
        <begin position="1"/>
        <end position="237"/>
    </location>
</feature>
<evidence type="ECO:0000313" key="3">
    <source>
        <dbReference type="EMBL" id="HEC77939.1"/>
    </source>
</evidence>
<dbReference type="PANTHER" id="PTHR43674">
    <property type="entry name" value="NITRILASE C965.09-RELATED"/>
    <property type="match status" value="1"/>
</dbReference>
<dbReference type="Proteomes" id="UP000885826">
    <property type="component" value="Unassembled WGS sequence"/>
</dbReference>
<dbReference type="InterPro" id="IPR003010">
    <property type="entry name" value="C-N_Hydrolase"/>
</dbReference>
<dbReference type="InterPro" id="IPR050345">
    <property type="entry name" value="Aliph_Amidase/BUP"/>
</dbReference>
<name>A0A9C9EL43_UNCW3</name>
<proteinExistence type="predicted"/>
<dbReference type="AlphaFoldDB" id="A0A9C9EL43"/>
<dbReference type="Gene3D" id="3.60.110.10">
    <property type="entry name" value="Carbon-nitrogen hydrolase"/>
    <property type="match status" value="1"/>
</dbReference>
<keyword evidence="1" id="KW-0378">Hydrolase</keyword>
<reference evidence="3" key="1">
    <citation type="journal article" date="2020" name="mSystems">
        <title>Genome- and Community-Level Interaction Insights into Carbon Utilization and Element Cycling Functions of Hydrothermarchaeota in Hydrothermal Sediment.</title>
        <authorList>
            <person name="Zhou Z."/>
            <person name="Liu Y."/>
            <person name="Xu W."/>
            <person name="Pan J."/>
            <person name="Luo Z.H."/>
            <person name="Li M."/>
        </authorList>
    </citation>
    <scope>NUCLEOTIDE SEQUENCE</scope>
    <source>
        <strain evidence="3">HyVt-388</strain>
    </source>
</reference>
<sequence length="262" mass="29816">MKIGVLQFNPLFGEKEKNFEKVKIMLKGTTADIIVLPELFNTGYTFLNKDELARLAEPAADGETFNFMSSLAKETGCCFAYGFAEKNNDAFYNSSALVSPSGMIGVYRKMHLYFEEKKFFKPGNRGFPIFEYKGIKVGMLVCFDWIYPEAMRTLALKGAQIILHSANLVMPYCPDAHKTRALENRVYIALANRIGEEKRNGKNFKFIGQSEVVSPEGEILVRADADEECVKVCEIKPETALNKKLNQYNDLLADRRKEFYFK</sequence>
<protein>
    <recommendedName>
        <fullName evidence="2">CN hydrolase domain-containing protein</fullName>
    </recommendedName>
</protein>
<dbReference type="Pfam" id="PF00795">
    <property type="entry name" value="CN_hydrolase"/>
    <property type="match status" value="1"/>
</dbReference>
<evidence type="ECO:0000313" key="4">
    <source>
        <dbReference type="Proteomes" id="UP000885826"/>
    </source>
</evidence>
<evidence type="ECO:0000259" key="2">
    <source>
        <dbReference type="PROSITE" id="PS50263"/>
    </source>
</evidence>
<gene>
    <name evidence="3" type="ORF">ENI34_02210</name>
</gene>